<dbReference type="EMBL" id="ML213507">
    <property type="protein sequence ID" value="TFK53719.1"/>
    <property type="molecule type" value="Genomic_DNA"/>
</dbReference>
<protein>
    <submittedName>
        <fullName evidence="2">Uncharacterized protein</fullName>
    </submittedName>
</protein>
<proteinExistence type="predicted"/>
<keyword evidence="1" id="KW-0472">Membrane</keyword>
<dbReference type="STRING" id="5364.A0A5C3N7D8"/>
<reference evidence="2 3" key="1">
    <citation type="journal article" date="2019" name="Nat. Ecol. Evol.">
        <title>Megaphylogeny resolves global patterns of mushroom evolution.</title>
        <authorList>
            <person name="Varga T."/>
            <person name="Krizsan K."/>
            <person name="Foldi C."/>
            <person name="Dima B."/>
            <person name="Sanchez-Garcia M."/>
            <person name="Sanchez-Ramirez S."/>
            <person name="Szollosi G.J."/>
            <person name="Szarkandi J.G."/>
            <person name="Papp V."/>
            <person name="Albert L."/>
            <person name="Andreopoulos W."/>
            <person name="Angelini C."/>
            <person name="Antonin V."/>
            <person name="Barry K.W."/>
            <person name="Bougher N.L."/>
            <person name="Buchanan P."/>
            <person name="Buyck B."/>
            <person name="Bense V."/>
            <person name="Catcheside P."/>
            <person name="Chovatia M."/>
            <person name="Cooper J."/>
            <person name="Damon W."/>
            <person name="Desjardin D."/>
            <person name="Finy P."/>
            <person name="Geml J."/>
            <person name="Haridas S."/>
            <person name="Hughes K."/>
            <person name="Justo A."/>
            <person name="Karasinski D."/>
            <person name="Kautmanova I."/>
            <person name="Kiss B."/>
            <person name="Kocsube S."/>
            <person name="Kotiranta H."/>
            <person name="LaButti K.M."/>
            <person name="Lechner B.E."/>
            <person name="Liimatainen K."/>
            <person name="Lipzen A."/>
            <person name="Lukacs Z."/>
            <person name="Mihaltcheva S."/>
            <person name="Morgado L.N."/>
            <person name="Niskanen T."/>
            <person name="Noordeloos M.E."/>
            <person name="Ohm R.A."/>
            <person name="Ortiz-Santana B."/>
            <person name="Ovrebo C."/>
            <person name="Racz N."/>
            <person name="Riley R."/>
            <person name="Savchenko A."/>
            <person name="Shiryaev A."/>
            <person name="Soop K."/>
            <person name="Spirin V."/>
            <person name="Szebenyi C."/>
            <person name="Tomsovsky M."/>
            <person name="Tulloss R.E."/>
            <person name="Uehling J."/>
            <person name="Grigoriev I.V."/>
            <person name="Vagvolgyi C."/>
            <person name="Papp T."/>
            <person name="Martin F.M."/>
            <person name="Miettinen O."/>
            <person name="Hibbett D.S."/>
            <person name="Nagy L.G."/>
        </authorList>
    </citation>
    <scope>NUCLEOTIDE SEQUENCE [LARGE SCALE GENOMIC DNA]</scope>
    <source>
        <strain evidence="2 3">OMC1185</strain>
    </source>
</reference>
<dbReference type="OrthoDB" id="3189033at2759"/>
<keyword evidence="1" id="KW-1133">Transmembrane helix</keyword>
<accession>A0A5C3N7D8</accession>
<keyword evidence="1" id="KW-0812">Transmembrane</keyword>
<organism evidence="2 3">
    <name type="scientific">Heliocybe sulcata</name>
    <dbReference type="NCBI Taxonomy" id="5364"/>
    <lineage>
        <taxon>Eukaryota</taxon>
        <taxon>Fungi</taxon>
        <taxon>Dikarya</taxon>
        <taxon>Basidiomycota</taxon>
        <taxon>Agaricomycotina</taxon>
        <taxon>Agaricomycetes</taxon>
        <taxon>Gloeophyllales</taxon>
        <taxon>Gloeophyllaceae</taxon>
        <taxon>Heliocybe</taxon>
    </lineage>
</organism>
<evidence type="ECO:0000313" key="2">
    <source>
        <dbReference type="EMBL" id="TFK53719.1"/>
    </source>
</evidence>
<dbReference type="AlphaFoldDB" id="A0A5C3N7D8"/>
<keyword evidence="3" id="KW-1185">Reference proteome</keyword>
<evidence type="ECO:0000313" key="3">
    <source>
        <dbReference type="Proteomes" id="UP000305948"/>
    </source>
</evidence>
<evidence type="ECO:0000256" key="1">
    <source>
        <dbReference type="SAM" id="Phobius"/>
    </source>
</evidence>
<feature type="transmembrane region" description="Helical" evidence="1">
    <location>
        <begin position="31"/>
        <end position="53"/>
    </location>
</feature>
<gene>
    <name evidence="2" type="ORF">OE88DRAFT_1655976</name>
</gene>
<name>A0A5C3N7D8_9AGAM</name>
<sequence>MIYPASYSPDDIKELFTDMIKKARSGAIRNGIISTAMLPFVLAFDVFTFISGVCFSP</sequence>
<dbReference type="Proteomes" id="UP000305948">
    <property type="component" value="Unassembled WGS sequence"/>
</dbReference>